<feature type="signal peptide" evidence="2">
    <location>
        <begin position="1"/>
        <end position="20"/>
    </location>
</feature>
<accession>A0A6M4H659</accession>
<dbReference type="EMBL" id="CP053073">
    <property type="protein sequence ID" value="QJR14143.1"/>
    <property type="molecule type" value="Genomic_DNA"/>
</dbReference>
<organism evidence="3 4">
    <name type="scientific">Usitatibacter palustris</name>
    <dbReference type="NCBI Taxonomy" id="2732487"/>
    <lineage>
        <taxon>Bacteria</taxon>
        <taxon>Pseudomonadati</taxon>
        <taxon>Pseudomonadota</taxon>
        <taxon>Betaproteobacteria</taxon>
        <taxon>Nitrosomonadales</taxon>
        <taxon>Usitatibacteraceae</taxon>
        <taxon>Usitatibacter</taxon>
    </lineage>
</organism>
<dbReference type="Gene3D" id="1.20.120.1490">
    <property type="match status" value="1"/>
</dbReference>
<dbReference type="InterPro" id="IPR012899">
    <property type="entry name" value="LTXXQ"/>
</dbReference>
<evidence type="ECO:0000313" key="4">
    <source>
        <dbReference type="Proteomes" id="UP000503096"/>
    </source>
</evidence>
<reference evidence="3 4" key="1">
    <citation type="submission" date="2020-04" db="EMBL/GenBank/DDBJ databases">
        <title>Usitatibacter rugosus gen. nov., sp. nov. and Usitatibacter palustris sp. nov., novel members of Usitatibacteraceae fam. nov. within the order Nitrosomonadales isolated from soil.</title>
        <authorList>
            <person name="Huber K.J."/>
            <person name="Neumann-Schaal M."/>
            <person name="Geppert A."/>
            <person name="Luckner M."/>
            <person name="Wanner G."/>
            <person name="Overmann J."/>
        </authorList>
    </citation>
    <scope>NUCLEOTIDE SEQUENCE [LARGE SCALE GENOMIC DNA]</scope>
    <source>
        <strain evidence="3 4">Swamp67</strain>
    </source>
</reference>
<dbReference type="Pfam" id="PF07813">
    <property type="entry name" value="LTXXQ"/>
    <property type="match status" value="1"/>
</dbReference>
<feature type="chain" id="PRO_5026661425" description="LTXXQ motif family protein" evidence="2">
    <location>
        <begin position="21"/>
        <end position="170"/>
    </location>
</feature>
<evidence type="ECO:0000256" key="2">
    <source>
        <dbReference type="SAM" id="SignalP"/>
    </source>
</evidence>
<dbReference type="RefSeq" id="WP_171160929.1">
    <property type="nucleotide sequence ID" value="NZ_CP053073.1"/>
</dbReference>
<evidence type="ECO:0000313" key="3">
    <source>
        <dbReference type="EMBL" id="QJR14143.1"/>
    </source>
</evidence>
<dbReference type="InParanoid" id="A0A6M4H659"/>
<sequence>MTRRWLAAVGLLFAATFALAQYQGPGGGGRGDKSRIPPGKTREDPTNPRLRGVPDPMIAIERELPSLATDLNLAPEQKGLWRAFERSVRDVAELSRQRTKKLTAERPLDAPAPAAAAILSALADDDRIRSEAMVDVMTCLKAVQETMTPTQRSMFDRRVHLALSEPLGMQ</sequence>
<keyword evidence="4" id="KW-1185">Reference proteome</keyword>
<dbReference type="KEGG" id="upl:DSM104440_00936"/>
<evidence type="ECO:0000256" key="1">
    <source>
        <dbReference type="SAM" id="MobiDB-lite"/>
    </source>
</evidence>
<feature type="compositionally biased region" description="Basic and acidic residues" evidence="1">
    <location>
        <begin position="30"/>
        <end position="46"/>
    </location>
</feature>
<dbReference type="Proteomes" id="UP000503096">
    <property type="component" value="Chromosome"/>
</dbReference>
<dbReference type="AlphaFoldDB" id="A0A6M4H659"/>
<gene>
    <name evidence="3" type="ORF">DSM104440_00936</name>
</gene>
<name>A0A6M4H659_9PROT</name>
<protein>
    <recommendedName>
        <fullName evidence="5">LTXXQ motif family protein</fullName>
    </recommendedName>
</protein>
<keyword evidence="2" id="KW-0732">Signal</keyword>
<proteinExistence type="predicted"/>
<feature type="region of interest" description="Disordered" evidence="1">
    <location>
        <begin position="23"/>
        <end position="52"/>
    </location>
</feature>
<dbReference type="GO" id="GO:0042597">
    <property type="term" value="C:periplasmic space"/>
    <property type="evidence" value="ECO:0007669"/>
    <property type="project" value="InterPro"/>
</dbReference>
<evidence type="ECO:0008006" key="5">
    <source>
        <dbReference type="Google" id="ProtNLM"/>
    </source>
</evidence>